<name>A0ACB0YDX0_MELEN</name>
<protein>
    <submittedName>
        <fullName evidence="1">Uncharacterized protein</fullName>
    </submittedName>
</protein>
<comment type="caution">
    <text evidence="1">The sequence shown here is derived from an EMBL/GenBank/DDBJ whole genome shotgun (WGS) entry which is preliminary data.</text>
</comment>
<proteinExistence type="predicted"/>
<accession>A0ACB0YDX0</accession>
<keyword evidence="2" id="KW-1185">Reference proteome</keyword>
<evidence type="ECO:0000313" key="2">
    <source>
        <dbReference type="Proteomes" id="UP001497535"/>
    </source>
</evidence>
<gene>
    <name evidence="1" type="ORF">MENTE1834_LOCUS10896</name>
</gene>
<reference evidence="1" key="1">
    <citation type="submission" date="2023-11" db="EMBL/GenBank/DDBJ databases">
        <authorList>
            <person name="Poullet M."/>
        </authorList>
    </citation>
    <scope>NUCLEOTIDE SEQUENCE</scope>
    <source>
        <strain evidence="1">E1834</strain>
    </source>
</reference>
<sequence>MDLLIEGGSNAATAACAPALFLAPACGFAVKKAGDLLFWGMEKTCEHLDKKQAGLS</sequence>
<dbReference type="Proteomes" id="UP001497535">
    <property type="component" value="Unassembled WGS sequence"/>
</dbReference>
<evidence type="ECO:0000313" key="1">
    <source>
        <dbReference type="EMBL" id="CAK5042628.1"/>
    </source>
</evidence>
<dbReference type="EMBL" id="CAVMJV010000010">
    <property type="protein sequence ID" value="CAK5042628.1"/>
    <property type="molecule type" value="Genomic_DNA"/>
</dbReference>
<organism evidence="1 2">
    <name type="scientific">Meloidogyne enterolobii</name>
    <name type="common">Root-knot nematode worm</name>
    <name type="synonym">Meloidogyne mayaguensis</name>
    <dbReference type="NCBI Taxonomy" id="390850"/>
    <lineage>
        <taxon>Eukaryota</taxon>
        <taxon>Metazoa</taxon>
        <taxon>Ecdysozoa</taxon>
        <taxon>Nematoda</taxon>
        <taxon>Chromadorea</taxon>
        <taxon>Rhabditida</taxon>
        <taxon>Tylenchina</taxon>
        <taxon>Tylenchomorpha</taxon>
        <taxon>Tylenchoidea</taxon>
        <taxon>Meloidogynidae</taxon>
        <taxon>Meloidogyninae</taxon>
        <taxon>Meloidogyne</taxon>
    </lineage>
</organism>